<proteinExistence type="predicted"/>
<evidence type="ECO:0000313" key="2">
    <source>
        <dbReference type="Proteomes" id="UP000027093"/>
    </source>
</evidence>
<evidence type="ECO:0000313" key="1">
    <source>
        <dbReference type="EMBL" id="AIC16137.1"/>
    </source>
</evidence>
<sequence length="60" mass="6926">MPARLPQNVRVRAMLAEHGIDRQFLSMLTDSQARDLLECILYLKEKHKHLFRCLAGSSCN</sequence>
<protein>
    <submittedName>
        <fullName evidence="1">Uncharacterized protein</fullName>
    </submittedName>
</protein>
<name>A0A060HSJ0_9ARCH</name>
<reference evidence="1 2" key="1">
    <citation type="journal article" date="2014" name="Int. J. Syst. Evol. Microbiol.">
        <title>Nitrososphaera viennensis gen. nov., sp. nov., an aerobic and mesophilic, ammonia-oxidizing archaeon from soil and a member of the archaeal phylum Thaumarchaeota.</title>
        <authorList>
            <person name="Stieglmeier M."/>
            <person name="Klingl A."/>
            <person name="Alves R.J."/>
            <person name="Rittmann S.K."/>
            <person name="Melcher M."/>
            <person name="Leisch N."/>
            <person name="Schleper C."/>
        </authorList>
    </citation>
    <scope>NUCLEOTIDE SEQUENCE [LARGE SCALE GENOMIC DNA]</scope>
    <source>
        <strain evidence="1">EN76</strain>
    </source>
</reference>
<dbReference type="GeneID" id="74947140"/>
<gene>
    <name evidence="1" type="ORF">NVIE_018770</name>
</gene>
<dbReference type="EMBL" id="CP007536">
    <property type="protein sequence ID" value="AIC16137.1"/>
    <property type="molecule type" value="Genomic_DNA"/>
</dbReference>
<dbReference type="AlphaFoldDB" id="A0A060HSJ0"/>
<organism evidence="1 2">
    <name type="scientific">Nitrososphaera viennensis EN76</name>
    <dbReference type="NCBI Taxonomy" id="926571"/>
    <lineage>
        <taxon>Archaea</taxon>
        <taxon>Nitrososphaerota</taxon>
        <taxon>Nitrososphaeria</taxon>
        <taxon>Nitrososphaerales</taxon>
        <taxon>Nitrososphaeraceae</taxon>
        <taxon>Nitrososphaera</taxon>
    </lineage>
</organism>
<dbReference type="RefSeq" id="WP_144239609.1">
    <property type="nucleotide sequence ID" value="NZ_CP007536.1"/>
</dbReference>
<keyword evidence="2" id="KW-1185">Reference proteome</keyword>
<dbReference type="HOGENOM" id="CLU_2930323_0_0_2"/>
<dbReference type="KEGG" id="nvn:NVIE_018770"/>
<accession>A0A060HSJ0</accession>
<dbReference type="Proteomes" id="UP000027093">
    <property type="component" value="Chromosome"/>
</dbReference>